<evidence type="ECO:0000313" key="3">
    <source>
        <dbReference type="EMBL" id="KAL1528343.1"/>
    </source>
</evidence>
<name>A0AB34K509_PRYPA</name>
<comment type="caution">
    <text evidence="3">The sequence shown here is derived from an EMBL/GenBank/DDBJ whole genome shotgun (WGS) entry which is preliminary data.</text>
</comment>
<organism evidence="3 4">
    <name type="scientific">Prymnesium parvum</name>
    <name type="common">Toxic golden alga</name>
    <dbReference type="NCBI Taxonomy" id="97485"/>
    <lineage>
        <taxon>Eukaryota</taxon>
        <taxon>Haptista</taxon>
        <taxon>Haptophyta</taxon>
        <taxon>Prymnesiophyceae</taxon>
        <taxon>Prymnesiales</taxon>
        <taxon>Prymnesiaceae</taxon>
        <taxon>Prymnesium</taxon>
    </lineage>
</organism>
<dbReference type="Pfam" id="PF03909">
    <property type="entry name" value="BSD"/>
    <property type="match status" value="1"/>
</dbReference>
<proteinExistence type="predicted"/>
<gene>
    <name evidence="3" type="ORF">AB1Y20_009697</name>
</gene>
<dbReference type="SMART" id="SM00751">
    <property type="entry name" value="BSD"/>
    <property type="match status" value="1"/>
</dbReference>
<dbReference type="PROSITE" id="PS50858">
    <property type="entry name" value="BSD"/>
    <property type="match status" value="1"/>
</dbReference>
<protein>
    <recommendedName>
        <fullName evidence="2">BSD domain-containing protein</fullName>
    </recommendedName>
</protein>
<evidence type="ECO:0000313" key="4">
    <source>
        <dbReference type="Proteomes" id="UP001515480"/>
    </source>
</evidence>
<feature type="region of interest" description="Disordered" evidence="1">
    <location>
        <begin position="103"/>
        <end position="135"/>
    </location>
</feature>
<dbReference type="Gene3D" id="1.10.3970.10">
    <property type="entry name" value="BSD domain"/>
    <property type="match status" value="1"/>
</dbReference>
<sequence length="161" mass="17776">MGAAESLFPEQNEADEGEALASPTVWLSALSRVEVSEEALLRVHVPESFEFEFEERLQEAKQLLTDPRVSAVRYSLVPSVFNEAHFWRRLFFTLTIASAEMGTPSKRPASYEDRVDEYASDGSPSDVPYSTGSIGMGADFTPRGTAIGAYDDFTGCTPPRR</sequence>
<reference evidence="3 4" key="1">
    <citation type="journal article" date="2024" name="Science">
        <title>Giant polyketide synthase enzymes in the biosynthesis of giant marine polyether toxins.</title>
        <authorList>
            <person name="Fallon T.R."/>
            <person name="Shende V.V."/>
            <person name="Wierzbicki I.H."/>
            <person name="Pendleton A.L."/>
            <person name="Watervoot N.F."/>
            <person name="Auber R.P."/>
            <person name="Gonzalez D.J."/>
            <person name="Wisecaver J.H."/>
            <person name="Moore B.S."/>
        </authorList>
    </citation>
    <scope>NUCLEOTIDE SEQUENCE [LARGE SCALE GENOMIC DNA]</scope>
    <source>
        <strain evidence="3 4">12B1</strain>
    </source>
</reference>
<dbReference type="InterPro" id="IPR035925">
    <property type="entry name" value="BSD_dom_sf"/>
</dbReference>
<evidence type="ECO:0000256" key="1">
    <source>
        <dbReference type="SAM" id="MobiDB-lite"/>
    </source>
</evidence>
<keyword evidence="4" id="KW-1185">Reference proteome</keyword>
<dbReference type="InterPro" id="IPR005607">
    <property type="entry name" value="BSD_dom"/>
</dbReference>
<dbReference type="Proteomes" id="UP001515480">
    <property type="component" value="Unassembled WGS sequence"/>
</dbReference>
<dbReference type="EMBL" id="JBGBPQ010000002">
    <property type="protein sequence ID" value="KAL1528343.1"/>
    <property type="molecule type" value="Genomic_DNA"/>
</dbReference>
<evidence type="ECO:0000259" key="2">
    <source>
        <dbReference type="PROSITE" id="PS50858"/>
    </source>
</evidence>
<dbReference type="SUPFAM" id="SSF140383">
    <property type="entry name" value="BSD domain-like"/>
    <property type="match status" value="1"/>
</dbReference>
<accession>A0AB34K509</accession>
<feature type="domain" description="BSD" evidence="2">
    <location>
        <begin position="45"/>
        <end position="98"/>
    </location>
</feature>
<dbReference type="AlphaFoldDB" id="A0AB34K509"/>